<feature type="transmembrane region" description="Helical" evidence="1">
    <location>
        <begin position="301"/>
        <end position="325"/>
    </location>
</feature>
<reference evidence="2 3" key="1">
    <citation type="submission" date="2019-04" db="EMBL/GenBank/DDBJ databases">
        <title>A reverse ecology approach based on a biological definition of microbial populations.</title>
        <authorList>
            <person name="Arevalo P."/>
            <person name="Vaninsberghe D."/>
            <person name="Elsherbini J."/>
            <person name="Gore J."/>
            <person name="Polz M."/>
        </authorList>
    </citation>
    <scope>NUCLEOTIDE SEQUENCE [LARGE SCALE GENOMIC DNA]</scope>
    <source>
        <strain evidence="2 3">10N.261.46.E4</strain>
    </source>
</reference>
<feature type="transmembrane region" description="Helical" evidence="1">
    <location>
        <begin position="166"/>
        <end position="183"/>
    </location>
</feature>
<keyword evidence="1" id="KW-1133">Transmembrane helix</keyword>
<keyword evidence="1" id="KW-0812">Transmembrane</keyword>
<evidence type="ECO:0000256" key="1">
    <source>
        <dbReference type="SAM" id="Phobius"/>
    </source>
</evidence>
<sequence>MKRIFILPKSESFNRDIIVISVFWLVCATVIFFNKWESVSALNLNDNDDYMRFVQFQEWMTTGRWYLEPMTDFNADDGLIIHWSRFPDLMLSLVAFPLLFLVDDNLAYAISISVVPLFYLLLYVLACFYLCEHYFGRKYRFISMMFSVSSPTIIHFLPGAIDHHNIQLILASLFLSITPIKLIDLKQSWRVYIQSFFLSLSLWTGMDNILLFMVFFIFYTVYCCFFCREWFGYVSKLYATCTFLVACALLLNRPYDEFFVFKYDEISFILIILFVSGWVFVNVYNRLTNQRKSFIQRFSLFVILGLMCLLPVVILYPSLTSALFIDYPPILKLYWLDQVAEAKSIARYITSHGFFSIENYALLVIPATLYPLFKYKNDHCTILYLIFMFNLALAIFWQIRVMRLCFVLAAPLQAYVVLQLADYIRSSIIKATVIFSGAPLAVAVVILTLSPTEGITTTLDEEEESLNIYSVLKNNDISSKTILSGIETGAPVLAKTNNRIIAAPYHRNIIGNQFLIEVMLEEDMLLARNKIIDKKVDYILIGNDSHLSLLKESGSDDSLIRRLHGDNIPAWLDVTYDGIEDGYRVFKVRSEHE</sequence>
<feature type="transmembrane region" description="Helical" evidence="1">
    <location>
        <begin position="230"/>
        <end position="251"/>
    </location>
</feature>
<proteinExistence type="predicted"/>
<dbReference type="EMBL" id="SYUW01000015">
    <property type="protein sequence ID" value="TKF26985.1"/>
    <property type="molecule type" value="Genomic_DNA"/>
</dbReference>
<gene>
    <name evidence="2" type="ORF">FCV52_05635</name>
</gene>
<accession>A0A4U1WC17</accession>
<dbReference type="AlphaFoldDB" id="A0A4U1WC17"/>
<feature type="transmembrane region" description="Helical" evidence="1">
    <location>
        <begin position="381"/>
        <end position="397"/>
    </location>
</feature>
<feature type="transmembrane region" description="Helical" evidence="1">
    <location>
        <begin position="345"/>
        <end position="369"/>
    </location>
</feature>
<protein>
    <submittedName>
        <fullName evidence="2">Uncharacterized protein</fullName>
    </submittedName>
</protein>
<keyword evidence="1" id="KW-0472">Membrane</keyword>
<dbReference type="RefSeq" id="WP_136997503.1">
    <property type="nucleotide sequence ID" value="NZ_JBFRJO010000029.1"/>
</dbReference>
<feature type="transmembrane region" description="Helical" evidence="1">
    <location>
        <begin position="195"/>
        <end position="218"/>
    </location>
</feature>
<feature type="transmembrane region" description="Helical" evidence="1">
    <location>
        <begin position="106"/>
        <end position="129"/>
    </location>
</feature>
<dbReference type="Proteomes" id="UP000305234">
    <property type="component" value="Unassembled WGS sequence"/>
</dbReference>
<comment type="caution">
    <text evidence="2">The sequence shown here is derived from an EMBL/GenBank/DDBJ whole genome shotgun (WGS) entry which is preliminary data.</text>
</comment>
<name>A0A4U1WC17_9VIBR</name>
<feature type="transmembrane region" description="Helical" evidence="1">
    <location>
        <begin position="141"/>
        <end position="160"/>
    </location>
</feature>
<evidence type="ECO:0000313" key="3">
    <source>
        <dbReference type="Proteomes" id="UP000305234"/>
    </source>
</evidence>
<feature type="transmembrane region" description="Helical" evidence="1">
    <location>
        <begin position="12"/>
        <end position="33"/>
    </location>
</feature>
<evidence type="ECO:0000313" key="2">
    <source>
        <dbReference type="EMBL" id="TKF26985.1"/>
    </source>
</evidence>
<organism evidence="2 3">
    <name type="scientific">Vibrio kanaloae</name>
    <dbReference type="NCBI Taxonomy" id="170673"/>
    <lineage>
        <taxon>Bacteria</taxon>
        <taxon>Pseudomonadati</taxon>
        <taxon>Pseudomonadota</taxon>
        <taxon>Gammaproteobacteria</taxon>
        <taxon>Vibrionales</taxon>
        <taxon>Vibrionaceae</taxon>
        <taxon>Vibrio</taxon>
    </lineage>
</organism>
<feature type="transmembrane region" description="Helical" evidence="1">
    <location>
        <begin position="263"/>
        <end position="281"/>
    </location>
</feature>